<reference evidence="1" key="2">
    <citation type="submission" date="2024-03" db="EMBL/GenBank/DDBJ databases">
        <authorList>
            <person name="Ni Y."/>
            <person name="Xu T."/>
            <person name="Yan S."/>
            <person name="Chen L."/>
            <person name="Wang Y."/>
        </authorList>
    </citation>
    <scope>NUCLEOTIDE SEQUENCE</scope>
    <source>
        <strain evidence="1">NBC1</strain>
    </source>
</reference>
<organism evidence="1">
    <name type="scientific">Nitrosopumilaceae spindle-shaped virus</name>
    <dbReference type="NCBI Taxonomy" id="3065433"/>
    <lineage>
        <taxon>Viruses</taxon>
    </lineage>
</organism>
<protein>
    <submittedName>
        <fullName evidence="1">ORF41</fullName>
    </submittedName>
</protein>
<dbReference type="Gene3D" id="3.40.50.2000">
    <property type="entry name" value="Glycogen Phosphorylase B"/>
    <property type="match status" value="1"/>
</dbReference>
<accession>A0AAT9JAH0</accession>
<dbReference type="SUPFAM" id="SSF53756">
    <property type="entry name" value="UDP-Glycosyltransferase/glycogen phosphorylase"/>
    <property type="match status" value="1"/>
</dbReference>
<reference evidence="1" key="1">
    <citation type="journal article" date="2024" name="Environ. Microbiol. Rep.">
        <title>Hiding in plain sight: The discovery of complete genomes of 11 hypothetical spindle-shaped viruses that putatively infect mesophilic ammonia-oxidizing archaea.</title>
        <authorList>
            <person name="Ni Y."/>
            <person name="Xu T."/>
            <person name="Yan S."/>
            <person name="Chen L."/>
            <person name="Wang Y."/>
        </authorList>
    </citation>
    <scope>NUCLEOTIDE SEQUENCE</scope>
    <source>
        <strain evidence="1">NBC1</strain>
    </source>
</reference>
<proteinExistence type="predicted"/>
<dbReference type="EMBL" id="BK067786">
    <property type="protein sequence ID" value="DBA51899.1"/>
    <property type="molecule type" value="Genomic_DNA"/>
</dbReference>
<sequence>MRILHVWDQAATASVIAKWQKKIGHTTTVIKNAKHDKAGMTKYYGGILVKNKYYFILKATLMARNYDVIHLHDAWFMVVPLKLLYRNKKIVLHYHGSLIRDKHIDSYRAKLESLVDLILVSTPDLLEYDYQKQPYYLPNPIDTDLFKQRKPQTNNRCFTSLKAETKSKEIDKYLTKDFDYEFQENVKGYATAIPYEKFHEKLEQYEYYADIPFIKGKLIPTHSVCGLQALNMGLGVLRWDGALEYGLPSFHKPESVVKELDKFYQSVFQKQ</sequence>
<name>A0AAT9JAH0_9VIRU</name>
<evidence type="ECO:0000313" key="1">
    <source>
        <dbReference type="EMBL" id="DBA51899.1"/>
    </source>
</evidence>